<accession>A0A5J4V4V2</accession>
<protein>
    <submittedName>
        <fullName evidence="1">Uncharacterized protein</fullName>
    </submittedName>
</protein>
<evidence type="ECO:0000313" key="1">
    <source>
        <dbReference type="EMBL" id="KAA6377573.1"/>
    </source>
</evidence>
<name>A0A5J4V4V2_9EUKA</name>
<dbReference type="Proteomes" id="UP000324800">
    <property type="component" value="Unassembled WGS sequence"/>
</dbReference>
<comment type="caution">
    <text evidence="1">The sequence shown here is derived from an EMBL/GenBank/DDBJ whole genome shotgun (WGS) entry which is preliminary data.</text>
</comment>
<dbReference type="AlphaFoldDB" id="A0A5J4V4V2"/>
<organism evidence="1 2">
    <name type="scientific">Streblomastix strix</name>
    <dbReference type="NCBI Taxonomy" id="222440"/>
    <lineage>
        <taxon>Eukaryota</taxon>
        <taxon>Metamonada</taxon>
        <taxon>Preaxostyla</taxon>
        <taxon>Oxymonadida</taxon>
        <taxon>Streblomastigidae</taxon>
        <taxon>Streblomastix</taxon>
    </lineage>
</organism>
<gene>
    <name evidence="1" type="ORF">EZS28_026900</name>
</gene>
<sequence length="102" mass="11041">MAKIKARKKPTFGEGKTVESARLLPYDFQGLAMPYYSQINLFQLLTGNASGQTLMPKSLDAKGNTEDDPRVGCKQKSDCAKLISTTLTAVCPCLISGDPREA</sequence>
<proteinExistence type="predicted"/>
<reference evidence="1 2" key="1">
    <citation type="submission" date="2019-03" db="EMBL/GenBank/DDBJ databases">
        <title>Single cell metagenomics reveals metabolic interactions within the superorganism composed of flagellate Streblomastix strix and complex community of Bacteroidetes bacteria on its surface.</title>
        <authorList>
            <person name="Treitli S.C."/>
            <person name="Kolisko M."/>
            <person name="Husnik F."/>
            <person name="Keeling P."/>
            <person name="Hampl V."/>
        </authorList>
    </citation>
    <scope>NUCLEOTIDE SEQUENCE [LARGE SCALE GENOMIC DNA]</scope>
    <source>
        <strain evidence="1">ST1C</strain>
    </source>
</reference>
<dbReference type="EMBL" id="SNRW01009716">
    <property type="protein sequence ID" value="KAA6377573.1"/>
    <property type="molecule type" value="Genomic_DNA"/>
</dbReference>
<evidence type="ECO:0000313" key="2">
    <source>
        <dbReference type="Proteomes" id="UP000324800"/>
    </source>
</evidence>